<keyword evidence="2" id="KW-1185">Reference proteome</keyword>
<dbReference type="EMBL" id="JACEIK010001122">
    <property type="protein sequence ID" value="MCD7466229.1"/>
    <property type="molecule type" value="Genomic_DNA"/>
</dbReference>
<comment type="caution">
    <text evidence="1">The sequence shown here is derived from an EMBL/GenBank/DDBJ whole genome shotgun (WGS) entry which is preliminary data.</text>
</comment>
<organism evidence="1 2">
    <name type="scientific">Datura stramonium</name>
    <name type="common">Jimsonweed</name>
    <name type="synonym">Common thornapple</name>
    <dbReference type="NCBI Taxonomy" id="4076"/>
    <lineage>
        <taxon>Eukaryota</taxon>
        <taxon>Viridiplantae</taxon>
        <taxon>Streptophyta</taxon>
        <taxon>Embryophyta</taxon>
        <taxon>Tracheophyta</taxon>
        <taxon>Spermatophyta</taxon>
        <taxon>Magnoliopsida</taxon>
        <taxon>eudicotyledons</taxon>
        <taxon>Gunneridae</taxon>
        <taxon>Pentapetalae</taxon>
        <taxon>asterids</taxon>
        <taxon>lamiids</taxon>
        <taxon>Solanales</taxon>
        <taxon>Solanaceae</taxon>
        <taxon>Solanoideae</taxon>
        <taxon>Datureae</taxon>
        <taxon>Datura</taxon>
    </lineage>
</organism>
<proteinExistence type="predicted"/>
<gene>
    <name evidence="1" type="ORF">HAX54_002753</name>
</gene>
<evidence type="ECO:0000313" key="2">
    <source>
        <dbReference type="Proteomes" id="UP000823775"/>
    </source>
</evidence>
<name>A0ABS8T4D0_DATST</name>
<dbReference type="Proteomes" id="UP000823775">
    <property type="component" value="Unassembled WGS sequence"/>
</dbReference>
<sequence>MASNNIRIGEEVLTAKPPAPKSLDIGSNSKAGLPIMDSLREEIKMGLREVLKELHIRYWVPCATGGLDSQRYSQQSHKLKNFVKAHARARKVQAKANIFKIEQCDSELLRDFVIRLQKEKMKLLVVPDNWVAEAFTTGLNPDSSIASLRLKESLTDFESTT</sequence>
<protein>
    <submittedName>
        <fullName evidence="1">Uncharacterized protein</fullName>
    </submittedName>
</protein>
<accession>A0ABS8T4D0</accession>
<reference evidence="1 2" key="1">
    <citation type="journal article" date="2021" name="BMC Genomics">
        <title>Datura genome reveals duplications of psychoactive alkaloid biosynthetic genes and high mutation rate following tissue culture.</title>
        <authorList>
            <person name="Rajewski A."/>
            <person name="Carter-House D."/>
            <person name="Stajich J."/>
            <person name="Litt A."/>
        </authorList>
    </citation>
    <scope>NUCLEOTIDE SEQUENCE [LARGE SCALE GENOMIC DNA]</scope>
    <source>
        <strain evidence="1">AR-01</strain>
    </source>
</reference>
<evidence type="ECO:0000313" key="1">
    <source>
        <dbReference type="EMBL" id="MCD7466229.1"/>
    </source>
</evidence>